<proteinExistence type="predicted"/>
<protein>
    <submittedName>
        <fullName evidence="2">DNA polymerase LigD</fullName>
    </submittedName>
</protein>
<sequence length="168" mass="19018">MDPSEGQSFAQVTDAAMIIYNTLEELGIRSYCKTSGATGLQIAVPLAGEIDYDTARKVNEFFGRYFAQKYPDVFTIERKINDRGKKIYFDYLQMWKGKTIICPYSPRATKTANVSAPVLWEEVEKGIVPEDFTLKNIIQRLEEKGDLYESVYTSGLDAGIKNLMAEIM</sequence>
<evidence type="ECO:0000259" key="1">
    <source>
        <dbReference type="Pfam" id="PF21686"/>
    </source>
</evidence>
<dbReference type="PANTHER" id="PTHR42705:SF2">
    <property type="entry name" value="BIFUNCTIONAL NON-HOMOLOGOUS END JOINING PROTEIN LIGD"/>
    <property type="match status" value="1"/>
</dbReference>
<dbReference type="Gene3D" id="3.90.920.10">
    <property type="entry name" value="DNA primase, PRIM domain"/>
    <property type="match status" value="1"/>
</dbReference>
<dbReference type="KEGG" id="css:Cst_c16030"/>
<dbReference type="Proteomes" id="UP000011220">
    <property type="component" value="Chromosome"/>
</dbReference>
<gene>
    <name evidence="2" type="primary">ligD1</name>
    <name evidence="2" type="ordered locus">Cst_c16030</name>
</gene>
<dbReference type="STRING" id="1121335.Cst_c16030"/>
<keyword evidence="3" id="KW-1185">Reference proteome</keyword>
<evidence type="ECO:0000313" key="2">
    <source>
        <dbReference type="EMBL" id="AGC68589.1"/>
    </source>
</evidence>
<dbReference type="InterPro" id="IPR014145">
    <property type="entry name" value="LigD_pol_dom"/>
</dbReference>
<feature type="domain" description="DNA ligase D polymerase" evidence="1">
    <location>
        <begin position="1"/>
        <end position="147"/>
    </location>
</feature>
<dbReference type="PATRIC" id="fig|1121335.3.peg.1586"/>
<evidence type="ECO:0000313" key="3">
    <source>
        <dbReference type="Proteomes" id="UP000011220"/>
    </source>
</evidence>
<dbReference type="eggNOG" id="COG3285">
    <property type="taxonomic scope" value="Bacteria"/>
</dbReference>
<dbReference type="AlphaFoldDB" id="L7VPJ2"/>
<name>L7VPJ2_THES1</name>
<dbReference type="EMBL" id="CP004044">
    <property type="protein sequence ID" value="AGC68589.1"/>
    <property type="molecule type" value="Genomic_DNA"/>
</dbReference>
<reference evidence="2 3" key="1">
    <citation type="journal article" date="2013" name="Genome Announc.">
        <title>Complete genome sequence of Clostridium stercorarium subsp. stercorarium strain DSM 8532, a thermophilic degrader of plant cell wall fibers.</title>
        <authorList>
            <person name="Poehlein A."/>
            <person name="Zverlov V.V."/>
            <person name="Daniel R."/>
            <person name="Schwarz W.H."/>
            <person name="Liebl W."/>
        </authorList>
    </citation>
    <scope>NUCLEOTIDE SEQUENCE [LARGE SCALE GENOMIC DNA]</scope>
    <source>
        <strain evidence="3">ATCC 35414 / DSM 8532 / NCIMB 11754</strain>
    </source>
</reference>
<dbReference type="Pfam" id="PF21686">
    <property type="entry name" value="LigD_Prim-Pol"/>
    <property type="match status" value="1"/>
</dbReference>
<dbReference type="PANTHER" id="PTHR42705">
    <property type="entry name" value="BIFUNCTIONAL NON-HOMOLOGOUS END JOINING PROTEIN LIGD"/>
    <property type="match status" value="1"/>
</dbReference>
<dbReference type="InterPro" id="IPR052171">
    <property type="entry name" value="NHEJ_LigD"/>
</dbReference>
<organism evidence="2 3">
    <name type="scientific">Thermoclostridium stercorarium (strain ATCC 35414 / DSM 8532 / NCIMB 11754)</name>
    <name type="common">Clostridium stercorarium</name>
    <dbReference type="NCBI Taxonomy" id="1121335"/>
    <lineage>
        <taxon>Bacteria</taxon>
        <taxon>Bacillati</taxon>
        <taxon>Bacillota</taxon>
        <taxon>Clostridia</taxon>
        <taxon>Eubacteriales</taxon>
        <taxon>Oscillospiraceae</taxon>
        <taxon>Thermoclostridium</taxon>
    </lineage>
</organism>
<accession>L7VPJ2</accession>